<evidence type="ECO:0000256" key="3">
    <source>
        <dbReference type="ARBA" id="ARBA00022777"/>
    </source>
</evidence>
<dbReference type="InterPro" id="IPR000719">
    <property type="entry name" value="Prot_kinase_dom"/>
</dbReference>
<gene>
    <name evidence="6" type="ORF">ESB00_13325</name>
</gene>
<dbReference type="PROSITE" id="PS00108">
    <property type="entry name" value="PROTEIN_KINASE_ST"/>
    <property type="match status" value="1"/>
</dbReference>
<comment type="caution">
    <text evidence="6">The sequence shown here is derived from an EMBL/GenBank/DDBJ whole genome shotgun (WGS) entry which is preliminary data.</text>
</comment>
<keyword evidence="2" id="KW-0547">Nucleotide-binding</keyword>
<evidence type="ECO:0000313" key="7">
    <source>
        <dbReference type="Proteomes" id="UP000290218"/>
    </source>
</evidence>
<dbReference type="GO" id="GO:0004674">
    <property type="term" value="F:protein serine/threonine kinase activity"/>
    <property type="evidence" value="ECO:0007669"/>
    <property type="project" value="UniProtKB-KW"/>
</dbReference>
<dbReference type="CDD" id="cd14014">
    <property type="entry name" value="STKc_PknB_like"/>
    <property type="match status" value="1"/>
</dbReference>
<dbReference type="Proteomes" id="UP000290218">
    <property type="component" value="Unassembled WGS sequence"/>
</dbReference>
<protein>
    <submittedName>
        <fullName evidence="6">Serine/threonine protein kinase</fullName>
    </submittedName>
</protein>
<dbReference type="Gene3D" id="1.10.510.10">
    <property type="entry name" value="Transferase(Phosphotransferase) domain 1"/>
    <property type="match status" value="1"/>
</dbReference>
<dbReference type="PANTHER" id="PTHR43289">
    <property type="entry name" value="MITOGEN-ACTIVATED PROTEIN KINASE KINASE KINASE 20-RELATED"/>
    <property type="match status" value="1"/>
</dbReference>
<dbReference type="SUPFAM" id="SSF48452">
    <property type="entry name" value="TPR-like"/>
    <property type="match status" value="1"/>
</dbReference>
<dbReference type="SUPFAM" id="SSF56112">
    <property type="entry name" value="Protein kinase-like (PK-like)"/>
    <property type="match status" value="1"/>
</dbReference>
<dbReference type="Pfam" id="PF00069">
    <property type="entry name" value="Pkinase"/>
    <property type="match status" value="1"/>
</dbReference>
<dbReference type="EMBL" id="SDHX01000001">
    <property type="protein sequence ID" value="RXK56806.1"/>
    <property type="molecule type" value="Genomic_DNA"/>
</dbReference>
<dbReference type="OrthoDB" id="8532199at2"/>
<evidence type="ECO:0000259" key="5">
    <source>
        <dbReference type="PROSITE" id="PS50011"/>
    </source>
</evidence>
<dbReference type="InterPro" id="IPR011990">
    <property type="entry name" value="TPR-like_helical_dom_sf"/>
</dbReference>
<name>A0A4Q1CCV4_9BACT</name>
<keyword evidence="7" id="KW-1185">Reference proteome</keyword>
<keyword evidence="1" id="KW-0808">Transferase</keyword>
<dbReference type="InterPro" id="IPR008271">
    <property type="entry name" value="Ser/Thr_kinase_AS"/>
</dbReference>
<evidence type="ECO:0000256" key="2">
    <source>
        <dbReference type="ARBA" id="ARBA00022741"/>
    </source>
</evidence>
<dbReference type="SMART" id="SM00220">
    <property type="entry name" value="S_TKc"/>
    <property type="match status" value="1"/>
</dbReference>
<evidence type="ECO:0000256" key="1">
    <source>
        <dbReference type="ARBA" id="ARBA00022679"/>
    </source>
</evidence>
<dbReference type="AlphaFoldDB" id="A0A4Q1CCV4"/>
<evidence type="ECO:0000256" key="4">
    <source>
        <dbReference type="ARBA" id="ARBA00022840"/>
    </source>
</evidence>
<dbReference type="Gene3D" id="1.25.40.10">
    <property type="entry name" value="Tetratricopeptide repeat domain"/>
    <property type="match status" value="2"/>
</dbReference>
<dbReference type="InterPro" id="IPR011009">
    <property type="entry name" value="Kinase-like_dom_sf"/>
</dbReference>
<proteinExistence type="predicted"/>
<dbReference type="PROSITE" id="PS50011">
    <property type="entry name" value="PROTEIN_KINASE_DOM"/>
    <property type="match status" value="1"/>
</dbReference>
<organism evidence="6 7">
    <name type="scientific">Oleiharenicola lentus</name>
    <dbReference type="NCBI Taxonomy" id="2508720"/>
    <lineage>
        <taxon>Bacteria</taxon>
        <taxon>Pseudomonadati</taxon>
        <taxon>Verrucomicrobiota</taxon>
        <taxon>Opitutia</taxon>
        <taxon>Opitutales</taxon>
        <taxon>Opitutaceae</taxon>
        <taxon>Oleiharenicola</taxon>
    </lineage>
</organism>
<reference evidence="6 7" key="1">
    <citation type="submission" date="2019-01" db="EMBL/GenBank/DDBJ databases">
        <title>Lacunisphaera sp. strain TWA-58.</title>
        <authorList>
            <person name="Chen W.-M."/>
        </authorList>
    </citation>
    <scope>NUCLEOTIDE SEQUENCE [LARGE SCALE GENOMIC DNA]</scope>
    <source>
        <strain evidence="6 7">TWA-58</strain>
    </source>
</reference>
<keyword evidence="4" id="KW-0067">ATP-binding</keyword>
<keyword evidence="3 6" id="KW-0418">Kinase</keyword>
<dbReference type="Gene3D" id="3.30.200.20">
    <property type="entry name" value="Phosphorylase Kinase, domain 1"/>
    <property type="match status" value="1"/>
</dbReference>
<sequence length="935" mass="102528">MEACPADLKPDDDIFAEALELPAAERPAFLDRACAGQPDARARIEALLSAHDEAQRFLERPLTVRPPAGPEEEPGTVIGPYTLRERIGEGGCGVVWLAQQSTPLRRFVALKVIKPGMDTRSVIARFESERQTLALMTHPDIARIYDAGTTPAGRPYFVMEYVEGIPITRFCDEHSLAMERRLELFARVCLALQHAHQKGVIHRDLKPSNILVSLRDGAPCPKIIDFGIAKATTGGMGGETLHTELGLFMGTPAYMSPEQAELRHDDVDTRSDVYALGVLLYELLTGRPPYDPKELVRAGVFEIRRIIREVDPPRPSTRLSTLTVEDRDTVARQRGAAPPRLTAVLKGDLDWIVMRCLEKERDRRYGTAAALAEDVQRHLRQQPVEARPPHALYRLQKFALRNRLAVAAVTAVTLALVAGTTVSTWQAVRATRAERLAATERDAALAARGAEAAARADAQRRQEQAEALLTFMLGDFRTELQKIGRLELLDRISAQAMEYFESLDLRDVTDTALTRQAKALTQLGEVRLEQARFAEAEQAFTAAHARAAALAARHPQNGDMLYERAQAEFWIGFAARRRGDLARQREWLVKYRDTGVALAALEGATRRSHLELASGHHNLAVLDVDAGNFAPAQAGFVAEMAALAPLLAAAPNDPELLYRRADGASWLGTIAERNGRYPEAADHYTTMAGLYERLAQLEPADARWQFELAQSLTFAGTISAISGERARAAGKYSEAMAVLQKLVALDPANKRWQSVLLRLQLTQAALRLAPPAALLPTVSEVRKKFVTLAAAEPASVNFARLAVMAWTHEAGLLLSEARLAEAHDAIAQARPAAERLWLNPQADIWTRHLACHVLIMEGRIAAARGQPLPADHWRLAAEVLGPADRAQDWRLLEPAALIAVLSGDSAAAAPLVARLKAFGHRSADPYVAATLGLTE</sequence>
<keyword evidence="6" id="KW-0723">Serine/threonine-protein kinase</keyword>
<dbReference type="GO" id="GO:0005524">
    <property type="term" value="F:ATP binding"/>
    <property type="evidence" value="ECO:0007669"/>
    <property type="project" value="UniProtKB-KW"/>
</dbReference>
<dbReference type="PANTHER" id="PTHR43289:SF6">
    <property type="entry name" value="SERINE_THREONINE-PROTEIN KINASE NEKL-3"/>
    <property type="match status" value="1"/>
</dbReference>
<accession>A0A4Q1CCV4</accession>
<feature type="domain" description="Protein kinase" evidence="5">
    <location>
        <begin position="81"/>
        <end position="379"/>
    </location>
</feature>
<evidence type="ECO:0000313" key="6">
    <source>
        <dbReference type="EMBL" id="RXK56806.1"/>
    </source>
</evidence>